<gene>
    <name evidence="3" type="ORF">GCM10011610_30470</name>
</gene>
<organism evidence="3 4">
    <name type="scientific">Nocardia rhizosphaerihabitans</name>
    <dbReference type="NCBI Taxonomy" id="1691570"/>
    <lineage>
        <taxon>Bacteria</taxon>
        <taxon>Bacillati</taxon>
        <taxon>Actinomycetota</taxon>
        <taxon>Actinomycetes</taxon>
        <taxon>Mycobacteriales</taxon>
        <taxon>Nocardiaceae</taxon>
        <taxon>Nocardia</taxon>
    </lineage>
</organism>
<dbReference type="Pfam" id="PF11887">
    <property type="entry name" value="Mce4_CUP1"/>
    <property type="match status" value="1"/>
</dbReference>
<name>A0ABQ2KE45_9NOCA</name>
<evidence type="ECO:0008006" key="5">
    <source>
        <dbReference type="Google" id="ProtNLM"/>
    </source>
</evidence>
<dbReference type="InterPro" id="IPR052336">
    <property type="entry name" value="MlaD_Phospholipid_Transporter"/>
</dbReference>
<evidence type="ECO:0000313" key="3">
    <source>
        <dbReference type="EMBL" id="GGN80783.1"/>
    </source>
</evidence>
<dbReference type="EMBL" id="BMNE01000003">
    <property type="protein sequence ID" value="GGN80783.1"/>
    <property type="molecule type" value="Genomic_DNA"/>
</dbReference>
<dbReference type="PANTHER" id="PTHR33371:SF17">
    <property type="entry name" value="MCE-FAMILY PROTEIN MCE1B"/>
    <property type="match status" value="1"/>
</dbReference>
<dbReference type="RefSeq" id="WP_189028456.1">
    <property type="nucleotide sequence ID" value="NZ_BMNE01000003.1"/>
</dbReference>
<feature type="domain" description="Mce/MlaD" evidence="1">
    <location>
        <begin position="36"/>
        <end position="110"/>
    </location>
</feature>
<feature type="domain" description="Mammalian cell entry C-terminal" evidence="2">
    <location>
        <begin position="118"/>
        <end position="252"/>
    </location>
</feature>
<accession>A0ABQ2KE45</accession>
<protein>
    <recommendedName>
        <fullName evidence="5">Phospholipid/cholesterol/gamma-HCH transport system substrate-binding protein</fullName>
    </recommendedName>
</protein>
<dbReference type="Proteomes" id="UP000658127">
    <property type="component" value="Unassembled WGS sequence"/>
</dbReference>
<dbReference type="InterPro" id="IPR024516">
    <property type="entry name" value="Mce_C"/>
</dbReference>
<evidence type="ECO:0000259" key="1">
    <source>
        <dbReference type="Pfam" id="PF02470"/>
    </source>
</evidence>
<proteinExistence type="predicted"/>
<dbReference type="Pfam" id="PF02470">
    <property type="entry name" value="MlaD"/>
    <property type="match status" value="1"/>
</dbReference>
<sequence length="331" mass="35289">MKSATSLIIRLAVFAVAMLLLLVGVLQALSKPIDDTISYTAEFTDANGLRSGNDVRLFGVRVGKVKSVELRDARAVVSFDMEQGHPMYANNTLAIRFLNLTGQRYLDVQQADVPAGNVDPGTTIGTDHTVPAFDITTLFNGLQPVLAEFTPADLNQFATSLLAVIEGNGTGLGPALDAIETLSKYTTDRQAMLSTLVRNLSMLAEQIGGRSGNAMVMVSRLTDLFTTLQERVGGLIDFSLTIPPVLRPTTSMLTTLGLTGRPNPDIDNLIRNAIPDKRQAVETMNQVPALLQSLSDLIPASGSSTCSHGAAQAPQPLQVLISGQRITLCNG</sequence>
<evidence type="ECO:0000259" key="2">
    <source>
        <dbReference type="Pfam" id="PF11887"/>
    </source>
</evidence>
<dbReference type="PANTHER" id="PTHR33371">
    <property type="entry name" value="INTERMEMBRANE PHOSPHOLIPID TRANSPORT SYSTEM BINDING PROTEIN MLAD-RELATED"/>
    <property type="match status" value="1"/>
</dbReference>
<reference evidence="4" key="1">
    <citation type="journal article" date="2019" name="Int. J. Syst. Evol. Microbiol.">
        <title>The Global Catalogue of Microorganisms (GCM) 10K type strain sequencing project: providing services to taxonomists for standard genome sequencing and annotation.</title>
        <authorList>
            <consortium name="The Broad Institute Genomics Platform"/>
            <consortium name="The Broad Institute Genome Sequencing Center for Infectious Disease"/>
            <person name="Wu L."/>
            <person name="Ma J."/>
        </authorList>
    </citation>
    <scope>NUCLEOTIDE SEQUENCE [LARGE SCALE GENOMIC DNA]</scope>
    <source>
        <strain evidence="4">CGMCC 4.7329</strain>
    </source>
</reference>
<dbReference type="InterPro" id="IPR003399">
    <property type="entry name" value="Mce/MlaD"/>
</dbReference>
<comment type="caution">
    <text evidence="3">The sequence shown here is derived from an EMBL/GenBank/DDBJ whole genome shotgun (WGS) entry which is preliminary data.</text>
</comment>
<evidence type="ECO:0000313" key="4">
    <source>
        <dbReference type="Proteomes" id="UP000658127"/>
    </source>
</evidence>
<keyword evidence="4" id="KW-1185">Reference proteome</keyword>